<dbReference type="GO" id="GO:0005886">
    <property type="term" value="C:plasma membrane"/>
    <property type="evidence" value="ECO:0007669"/>
    <property type="project" value="UniProtKB-SubCell"/>
</dbReference>
<dbReference type="RefSeq" id="WP_238196817.1">
    <property type="nucleotide sequence ID" value="NZ_BPQZ01000013.1"/>
</dbReference>
<organism evidence="8 9">
    <name type="scientific">Methylobacterium tardum</name>
    <dbReference type="NCBI Taxonomy" id="374432"/>
    <lineage>
        <taxon>Bacteria</taxon>
        <taxon>Pseudomonadati</taxon>
        <taxon>Pseudomonadota</taxon>
        <taxon>Alphaproteobacteria</taxon>
        <taxon>Hyphomicrobiales</taxon>
        <taxon>Methylobacteriaceae</taxon>
        <taxon>Methylobacterium</taxon>
    </lineage>
</organism>
<evidence type="ECO:0000256" key="2">
    <source>
        <dbReference type="ARBA" id="ARBA00007430"/>
    </source>
</evidence>
<feature type="transmembrane region" description="Helical" evidence="7">
    <location>
        <begin position="167"/>
        <end position="187"/>
    </location>
</feature>
<accession>A0AA37TDZ6</accession>
<feature type="transmembrane region" description="Helical" evidence="7">
    <location>
        <begin position="309"/>
        <end position="328"/>
    </location>
</feature>
<keyword evidence="9" id="KW-1185">Reference proteome</keyword>
<feature type="transmembrane region" description="Helical" evidence="7">
    <location>
        <begin position="99"/>
        <end position="118"/>
    </location>
</feature>
<evidence type="ECO:0000256" key="6">
    <source>
        <dbReference type="ARBA" id="ARBA00023136"/>
    </source>
</evidence>
<sequence>MAEPEPRSATGPAARSFVHAGVSSRGVLRGVGWLAAARLLGMMLSLVSTAVLARILSPADFGVMILVAVIANLAAQVVEGGVAVPLVQRAQISTAHVHMALLLATGVALILSAGLVAIAQVGQALAGREIIPAMVVVFASLTMPFRAWISVLSAILQREGRFRDNTIIALQSNLFGNVLPALALAWAGFQIQALLVGLLAASILEAALTARAARIPRFRRPPLAAARDLAKASYAGTVMQVINWAALSSPNFLVGTLFGAHALGLFSRGATLVNLAKDVLGSSLSRVLLPTFAAMAHEPNRQVEAFSRAMAASLPAFAIASVALVLHAEAAVRILLGPDWGQSIPVLQLLALGLLPRISYKISDSLLMAKGEFWPVAGRQLFYLMSIVGLSLCVTTLGLNGVAGAVTAATTLYYCLSLRAVSNRLRLSGPQILRMHGTAAAWASSAAGLDMLLSWATRSLGFWPSQVTGGAGLALACTILFFATPRGALGTDMAALRTRVCDHLASKLRSVRQRPMPSAG</sequence>
<keyword evidence="4 7" id="KW-0812">Transmembrane</keyword>
<dbReference type="PANTHER" id="PTHR30250:SF10">
    <property type="entry name" value="LIPOPOLYSACCHARIDE BIOSYNTHESIS PROTEIN WZXC"/>
    <property type="match status" value="1"/>
</dbReference>
<feature type="transmembrane region" description="Helical" evidence="7">
    <location>
        <begin position="381"/>
        <end position="399"/>
    </location>
</feature>
<dbReference type="InterPro" id="IPR050833">
    <property type="entry name" value="Poly_Biosynth_Transport"/>
</dbReference>
<evidence type="ECO:0000256" key="1">
    <source>
        <dbReference type="ARBA" id="ARBA00004651"/>
    </source>
</evidence>
<dbReference type="AlphaFoldDB" id="A0AA37TDZ6"/>
<comment type="similarity">
    <text evidence="2">Belongs to the polysaccharide synthase family.</text>
</comment>
<feature type="transmembrane region" description="Helical" evidence="7">
    <location>
        <begin position="33"/>
        <end position="55"/>
    </location>
</feature>
<evidence type="ECO:0008006" key="10">
    <source>
        <dbReference type="Google" id="ProtNLM"/>
    </source>
</evidence>
<dbReference type="Proteomes" id="UP001157440">
    <property type="component" value="Unassembled WGS sequence"/>
</dbReference>
<comment type="caution">
    <text evidence="8">The sequence shown here is derived from an EMBL/GenBank/DDBJ whole genome shotgun (WGS) entry which is preliminary data.</text>
</comment>
<name>A0AA37TDZ6_9HYPH</name>
<evidence type="ECO:0000256" key="3">
    <source>
        <dbReference type="ARBA" id="ARBA00022475"/>
    </source>
</evidence>
<comment type="subcellular location">
    <subcellularLocation>
        <location evidence="1">Cell membrane</location>
        <topology evidence="1">Multi-pass membrane protein</topology>
    </subcellularLocation>
</comment>
<feature type="transmembrane region" description="Helical" evidence="7">
    <location>
        <begin position="130"/>
        <end position="155"/>
    </location>
</feature>
<feature type="transmembrane region" description="Helical" evidence="7">
    <location>
        <begin position="193"/>
        <end position="213"/>
    </location>
</feature>
<keyword evidence="3" id="KW-1003">Cell membrane</keyword>
<evidence type="ECO:0000313" key="8">
    <source>
        <dbReference type="EMBL" id="GLS71864.1"/>
    </source>
</evidence>
<protein>
    <recommendedName>
        <fullName evidence="10">Polysaccharide biosynthesis protein</fullName>
    </recommendedName>
</protein>
<reference evidence="9" key="1">
    <citation type="journal article" date="2019" name="Int. J. Syst. Evol. Microbiol.">
        <title>The Global Catalogue of Microorganisms (GCM) 10K type strain sequencing project: providing services to taxonomists for standard genome sequencing and annotation.</title>
        <authorList>
            <consortium name="The Broad Institute Genomics Platform"/>
            <consortium name="The Broad Institute Genome Sequencing Center for Infectious Disease"/>
            <person name="Wu L."/>
            <person name="Ma J."/>
        </authorList>
    </citation>
    <scope>NUCLEOTIDE SEQUENCE [LARGE SCALE GENOMIC DNA]</scope>
    <source>
        <strain evidence="9">NBRC 103632</strain>
    </source>
</reference>
<proteinExistence type="inferred from homology"/>
<evidence type="ECO:0000256" key="7">
    <source>
        <dbReference type="SAM" id="Phobius"/>
    </source>
</evidence>
<dbReference type="Pfam" id="PF13440">
    <property type="entry name" value="Polysacc_synt_3"/>
    <property type="match status" value="1"/>
</dbReference>
<keyword evidence="5 7" id="KW-1133">Transmembrane helix</keyword>
<dbReference type="EMBL" id="BSPL01000019">
    <property type="protein sequence ID" value="GLS71864.1"/>
    <property type="molecule type" value="Genomic_DNA"/>
</dbReference>
<dbReference type="PANTHER" id="PTHR30250">
    <property type="entry name" value="PST FAMILY PREDICTED COLANIC ACID TRANSPORTER"/>
    <property type="match status" value="1"/>
</dbReference>
<evidence type="ECO:0000256" key="5">
    <source>
        <dbReference type="ARBA" id="ARBA00022989"/>
    </source>
</evidence>
<feature type="transmembrane region" description="Helical" evidence="7">
    <location>
        <begin position="61"/>
        <end position="87"/>
    </location>
</feature>
<feature type="transmembrane region" description="Helical" evidence="7">
    <location>
        <begin position="462"/>
        <end position="483"/>
    </location>
</feature>
<evidence type="ECO:0000256" key="4">
    <source>
        <dbReference type="ARBA" id="ARBA00022692"/>
    </source>
</evidence>
<evidence type="ECO:0000313" key="9">
    <source>
        <dbReference type="Proteomes" id="UP001157440"/>
    </source>
</evidence>
<keyword evidence="6 7" id="KW-0472">Membrane</keyword>
<gene>
    <name evidence="8" type="ORF">GCM10007890_38770</name>
</gene>